<reference evidence="4" key="1">
    <citation type="journal article" date="2021" name="Sci. Rep.">
        <title>Diploid genomic architecture of Nitzschia inconspicua, an elite biomass production diatom.</title>
        <authorList>
            <person name="Oliver A."/>
            <person name="Podell S."/>
            <person name="Pinowska A."/>
            <person name="Traller J.C."/>
            <person name="Smith S.R."/>
            <person name="McClure R."/>
            <person name="Beliaev A."/>
            <person name="Bohutskyi P."/>
            <person name="Hill E.A."/>
            <person name="Rabines A."/>
            <person name="Zheng H."/>
            <person name="Allen L.Z."/>
            <person name="Kuo A."/>
            <person name="Grigoriev I.V."/>
            <person name="Allen A.E."/>
            <person name="Hazlebeck D."/>
            <person name="Allen E.E."/>
        </authorList>
    </citation>
    <scope>NUCLEOTIDE SEQUENCE</scope>
    <source>
        <strain evidence="4">Hildebrandi</strain>
    </source>
</reference>
<keyword evidence="2" id="KW-0812">Transmembrane</keyword>
<dbReference type="Proteomes" id="UP000693970">
    <property type="component" value="Unassembled WGS sequence"/>
</dbReference>
<evidence type="ECO:0000313" key="3">
    <source>
        <dbReference type="EMBL" id="KAG7338425.1"/>
    </source>
</evidence>
<dbReference type="EMBL" id="JAGRRH010000013">
    <property type="protein sequence ID" value="KAG7359978.1"/>
    <property type="molecule type" value="Genomic_DNA"/>
</dbReference>
<feature type="region of interest" description="Disordered" evidence="1">
    <location>
        <begin position="124"/>
        <end position="151"/>
    </location>
</feature>
<keyword evidence="2" id="KW-1133">Transmembrane helix</keyword>
<evidence type="ECO:0000256" key="1">
    <source>
        <dbReference type="SAM" id="MobiDB-lite"/>
    </source>
</evidence>
<dbReference type="CDD" id="cd00838">
    <property type="entry name" value="MPP_superfamily"/>
    <property type="match status" value="1"/>
</dbReference>
<gene>
    <name evidence="3" type="ORF">IV203_006687</name>
    <name evidence="4" type="ORF">IV203_035076</name>
</gene>
<keyword evidence="2" id="KW-0472">Membrane</keyword>
<dbReference type="EMBL" id="JAGRRH010000057">
    <property type="protein sequence ID" value="KAG7338425.1"/>
    <property type="molecule type" value="Genomic_DNA"/>
</dbReference>
<evidence type="ECO:0000313" key="5">
    <source>
        <dbReference type="Proteomes" id="UP000693970"/>
    </source>
</evidence>
<keyword evidence="5" id="KW-1185">Reference proteome</keyword>
<name>A0A9K3LDD0_9STRA</name>
<reference evidence="4" key="2">
    <citation type="submission" date="2021-04" db="EMBL/GenBank/DDBJ databases">
        <authorList>
            <person name="Podell S."/>
        </authorList>
    </citation>
    <scope>NUCLEOTIDE SEQUENCE</scope>
    <source>
        <strain evidence="4">Hildebrandi</strain>
    </source>
</reference>
<protein>
    <submittedName>
        <fullName evidence="4">Calcineurin-like phosphoesterase</fullName>
    </submittedName>
</protein>
<accession>A0A9K3LDD0</accession>
<dbReference type="OrthoDB" id="47003at2759"/>
<comment type="caution">
    <text evidence="4">The sequence shown here is derived from an EMBL/GenBank/DDBJ whole genome shotgun (WGS) entry which is preliminary data.</text>
</comment>
<evidence type="ECO:0000256" key="2">
    <source>
        <dbReference type="SAM" id="Phobius"/>
    </source>
</evidence>
<dbReference type="AlphaFoldDB" id="A0A9K3LDD0"/>
<organism evidence="4 5">
    <name type="scientific">Nitzschia inconspicua</name>
    <dbReference type="NCBI Taxonomy" id="303405"/>
    <lineage>
        <taxon>Eukaryota</taxon>
        <taxon>Sar</taxon>
        <taxon>Stramenopiles</taxon>
        <taxon>Ochrophyta</taxon>
        <taxon>Bacillariophyta</taxon>
        <taxon>Bacillariophyceae</taxon>
        <taxon>Bacillariophycidae</taxon>
        <taxon>Bacillariales</taxon>
        <taxon>Bacillariaceae</taxon>
        <taxon>Nitzschia</taxon>
    </lineage>
</organism>
<feature type="transmembrane region" description="Helical" evidence="2">
    <location>
        <begin position="56"/>
        <end position="83"/>
    </location>
</feature>
<proteinExistence type="predicted"/>
<sequence>MYFQDWIKQNYTSDESLPSDAGVDAHSRVMLRDGRSTSSESTSDYSNDPVEKKRRFVLYAGCFGIVVVGVAIAVSILLAAGVFEKESSPVQDQAGFDFSDMFGSNMPSMMPVGTLQPTMTPFPTGEPSNMPSDVPSEAPSSTFQPSISPTVGVPSSSPTWVPTMAIEPISRPPVVPMDLASETLMTFCVIADVPYNQVETEALPGQIATQMDGCEFMVHLGDLFNGDTFCDEEDYQIIRDMMLESKVPTFVVVGDNEWNDCQRGFIEIGWERWVNNFMHFENNWAHNFTVVRQPGYQENFYFIHKRTLIIGLNVVGGRVHNSTEWTQRLRTGYEWTRSIIDLNLPTGNADGVIILSHANPSADHLELVVPFRNYMANELENKYPILYLHGDGHSYIYTPHYMRQSNLLRIQHEGGTNEPILKIMADPARYPGSVYDAFQVDRQLELMDK</sequence>
<evidence type="ECO:0000313" key="4">
    <source>
        <dbReference type="EMBL" id="KAG7359978.1"/>
    </source>
</evidence>